<dbReference type="InterPro" id="IPR007436">
    <property type="entry name" value="DUF485"/>
</dbReference>
<dbReference type="PANTHER" id="PTHR38441:SF1">
    <property type="entry name" value="MEMBRANE PROTEIN"/>
    <property type="match status" value="1"/>
</dbReference>
<organism evidence="2 3">
    <name type="scientific">Streptomyces hazeniae</name>
    <dbReference type="NCBI Taxonomy" id="3075538"/>
    <lineage>
        <taxon>Bacteria</taxon>
        <taxon>Bacillati</taxon>
        <taxon>Actinomycetota</taxon>
        <taxon>Actinomycetes</taxon>
        <taxon>Kitasatosporales</taxon>
        <taxon>Streptomycetaceae</taxon>
        <taxon>Streptomyces</taxon>
    </lineage>
</organism>
<accession>A0ABU2NY83</accession>
<sequence>MDSASHEASAGAAPPADRNYIEVQRSAEFVALRRAHRSFAFPLTVAFISWYFLYVLLSIYADALMGTKIVGNINVAFVFGVAQFVTTFAIAWWYSRHAAAKLDPAADAIKSRLEGGA</sequence>
<protein>
    <submittedName>
        <fullName evidence="2">DUF485 domain-containing protein</fullName>
    </submittedName>
</protein>
<dbReference type="RefSeq" id="WP_311675375.1">
    <property type="nucleotide sequence ID" value="NZ_JAVREQ010000025.1"/>
</dbReference>
<comment type="caution">
    <text evidence="2">The sequence shown here is derived from an EMBL/GenBank/DDBJ whole genome shotgun (WGS) entry which is preliminary data.</text>
</comment>
<gene>
    <name evidence="2" type="ORF">RM572_23315</name>
</gene>
<evidence type="ECO:0000313" key="3">
    <source>
        <dbReference type="Proteomes" id="UP001183414"/>
    </source>
</evidence>
<feature type="transmembrane region" description="Helical" evidence="1">
    <location>
        <begin position="73"/>
        <end position="94"/>
    </location>
</feature>
<keyword evidence="3" id="KW-1185">Reference proteome</keyword>
<dbReference type="EMBL" id="JAVREQ010000025">
    <property type="protein sequence ID" value="MDT0381694.1"/>
    <property type="molecule type" value="Genomic_DNA"/>
</dbReference>
<name>A0ABU2NY83_9ACTN</name>
<keyword evidence="1" id="KW-0812">Transmembrane</keyword>
<dbReference type="Pfam" id="PF04341">
    <property type="entry name" value="DUF485"/>
    <property type="match status" value="1"/>
</dbReference>
<reference evidence="3" key="1">
    <citation type="submission" date="2023-07" db="EMBL/GenBank/DDBJ databases">
        <title>30 novel species of actinomycetes from the DSMZ collection.</title>
        <authorList>
            <person name="Nouioui I."/>
        </authorList>
    </citation>
    <scope>NUCLEOTIDE SEQUENCE [LARGE SCALE GENOMIC DNA]</scope>
    <source>
        <strain evidence="3">DSM 42041</strain>
    </source>
</reference>
<feature type="transmembrane region" description="Helical" evidence="1">
    <location>
        <begin position="39"/>
        <end position="61"/>
    </location>
</feature>
<keyword evidence="1" id="KW-1133">Transmembrane helix</keyword>
<evidence type="ECO:0000313" key="2">
    <source>
        <dbReference type="EMBL" id="MDT0381694.1"/>
    </source>
</evidence>
<dbReference type="PANTHER" id="PTHR38441">
    <property type="entry name" value="INTEGRAL MEMBRANE PROTEIN-RELATED"/>
    <property type="match status" value="1"/>
</dbReference>
<proteinExistence type="predicted"/>
<keyword evidence="1" id="KW-0472">Membrane</keyword>
<evidence type="ECO:0000256" key="1">
    <source>
        <dbReference type="SAM" id="Phobius"/>
    </source>
</evidence>
<dbReference type="Proteomes" id="UP001183414">
    <property type="component" value="Unassembled WGS sequence"/>
</dbReference>